<organism evidence="1 2">
    <name type="scientific">Rodentibacter caecimuris</name>
    <dbReference type="NCBI Taxonomy" id="1796644"/>
    <lineage>
        <taxon>Bacteria</taxon>
        <taxon>Pseudomonadati</taxon>
        <taxon>Pseudomonadota</taxon>
        <taxon>Gammaproteobacteria</taxon>
        <taxon>Pasteurellales</taxon>
        <taxon>Pasteurellaceae</taxon>
        <taxon>Rodentibacter</taxon>
    </lineage>
</organism>
<name>A0A9X8VX07_9PAST</name>
<evidence type="ECO:0000313" key="1">
    <source>
        <dbReference type="EMBL" id="OOF71103.1"/>
    </source>
</evidence>
<dbReference type="SUPFAM" id="SSF53756">
    <property type="entry name" value="UDP-Glycosyltransferase/glycogen phosphorylase"/>
    <property type="match status" value="1"/>
</dbReference>
<protein>
    <submittedName>
        <fullName evidence="1">Uncharacterized protein</fullName>
    </submittedName>
</protein>
<dbReference type="EMBL" id="MLAB01000044">
    <property type="protein sequence ID" value="OOF71103.1"/>
    <property type="molecule type" value="Genomic_DNA"/>
</dbReference>
<gene>
    <name evidence="1" type="ORF">BKG90_08845</name>
</gene>
<reference evidence="1 2" key="1">
    <citation type="submission" date="2016-10" db="EMBL/GenBank/DDBJ databases">
        <title>Rodentibacter gen. nov. and new species.</title>
        <authorList>
            <person name="Christensen H."/>
        </authorList>
    </citation>
    <scope>NUCLEOTIDE SEQUENCE [LARGE SCALE GENOMIC DNA]</scope>
    <source>
        <strain evidence="1 2">199137021</strain>
    </source>
</reference>
<keyword evidence="2" id="KW-1185">Reference proteome</keyword>
<proteinExistence type="predicted"/>
<dbReference type="GeneID" id="85657228"/>
<dbReference type="RefSeq" id="WP_069029744.1">
    <property type="nucleotide sequence ID" value="NZ_BBXJ01000001.1"/>
</dbReference>
<dbReference type="Proteomes" id="UP000188998">
    <property type="component" value="Unassembled WGS sequence"/>
</dbReference>
<dbReference type="AlphaFoldDB" id="A0A9X8VX07"/>
<sequence>MTTSNSALQLCSDSLMKHFNQTYLDSLEIMVWHRKLGTKDKLQYAEQETFSAVFVDADLSYSKENLLCWSRVLQNNGLLLLEKIQEKTPEMLTALFPEQLFFVENHNPEIWIFVKRSTDFTEIYTQITDKLEEKEPLKTLYPLLEKLEWANPHLASANLLRNKLFAQYDMEFVVSDYWQNYVDRTLTHMSKIYASLHTLLRGDYQAGFVQREWVMRNSHLRRTSTPPQEKDYEKRWKGENLSSKTIVIWTEFGLGDEIMFAQLAYYLKLQGAKTLWIVQKPIVSLLKSHPYIDQVIASDQIEQTLCEFDYWAYPHEILAHIPIPFQHLPKHQPYLFAEPRKRQKAETVFSDSVNLKVGIVWRGDPTHENDRFRSIHDLNYIETLFKIEGIDWYCMQKACNEQEIQLLEKYNIVHLAKDFNDFSDTAAALSHIDCLVAVDTSVVHAAGAMGIPSLLMLPYIGDWRWGSKQIDSIWYPNIQIFRCNMPIPNWDNVIPQVKKALLERINWKKRAIK</sequence>
<evidence type="ECO:0000313" key="2">
    <source>
        <dbReference type="Proteomes" id="UP000188998"/>
    </source>
</evidence>
<comment type="caution">
    <text evidence="1">The sequence shown here is derived from an EMBL/GenBank/DDBJ whole genome shotgun (WGS) entry which is preliminary data.</text>
</comment>
<accession>A0A9X8VX07</accession>
<dbReference type="Gene3D" id="3.40.50.2000">
    <property type="entry name" value="Glycogen Phosphorylase B"/>
    <property type="match status" value="1"/>
</dbReference>